<dbReference type="Pfam" id="PF08245">
    <property type="entry name" value="Mur_ligase_M"/>
    <property type="match status" value="1"/>
</dbReference>
<dbReference type="EC" id="6.3.2.17" evidence="3"/>
<dbReference type="Gene3D" id="3.40.1190.10">
    <property type="entry name" value="Mur-like, catalytic domain"/>
    <property type="match status" value="1"/>
</dbReference>
<comment type="similarity">
    <text evidence="2">Belongs to the folylpolyglutamate synthase family.</text>
</comment>
<dbReference type="SUPFAM" id="SSF53623">
    <property type="entry name" value="MurD-like peptide ligases, catalytic domain"/>
    <property type="match status" value="1"/>
</dbReference>
<evidence type="ECO:0000256" key="6">
    <source>
        <dbReference type="ARBA" id="ARBA00022741"/>
    </source>
</evidence>
<dbReference type="GO" id="GO:0008841">
    <property type="term" value="F:dihydrofolate synthase activity"/>
    <property type="evidence" value="ECO:0007669"/>
    <property type="project" value="TreeGrafter"/>
</dbReference>
<evidence type="ECO:0000256" key="9">
    <source>
        <dbReference type="ARBA" id="ARBA00047493"/>
    </source>
</evidence>
<reference evidence="12" key="1">
    <citation type="submission" date="2018-06" db="EMBL/GenBank/DDBJ databases">
        <authorList>
            <person name="Zhirakovskaya E."/>
        </authorList>
    </citation>
    <scope>NUCLEOTIDE SEQUENCE</scope>
</reference>
<keyword evidence="7" id="KW-0067">ATP-binding</keyword>
<comment type="cofactor">
    <cofactor evidence="1">
        <name>Mg(2+)</name>
        <dbReference type="ChEBI" id="CHEBI:18420"/>
    </cofactor>
</comment>
<feature type="domain" description="Mur ligase central" evidence="11">
    <location>
        <begin position="49"/>
        <end position="266"/>
    </location>
</feature>
<dbReference type="FunFam" id="3.40.1190.10:FF:000011">
    <property type="entry name" value="Folylpolyglutamate synthase/dihydrofolate synthase"/>
    <property type="match status" value="1"/>
</dbReference>
<feature type="domain" description="Mur ligase C-terminal" evidence="10">
    <location>
        <begin position="304"/>
        <end position="395"/>
    </location>
</feature>
<comment type="catalytic activity">
    <reaction evidence="9">
        <text>(6S)-5,6,7,8-tetrahydrofolyl-(gamma-L-Glu)(n) + L-glutamate + ATP = (6S)-5,6,7,8-tetrahydrofolyl-(gamma-L-Glu)(n+1) + ADP + phosphate + H(+)</text>
        <dbReference type="Rhea" id="RHEA:10580"/>
        <dbReference type="Rhea" id="RHEA-COMP:14738"/>
        <dbReference type="Rhea" id="RHEA-COMP:14740"/>
        <dbReference type="ChEBI" id="CHEBI:15378"/>
        <dbReference type="ChEBI" id="CHEBI:29985"/>
        <dbReference type="ChEBI" id="CHEBI:30616"/>
        <dbReference type="ChEBI" id="CHEBI:43474"/>
        <dbReference type="ChEBI" id="CHEBI:141005"/>
        <dbReference type="ChEBI" id="CHEBI:456216"/>
        <dbReference type="EC" id="6.3.2.17"/>
    </reaction>
</comment>
<accession>A0A3B0SA37</accession>
<evidence type="ECO:0000256" key="4">
    <source>
        <dbReference type="ARBA" id="ARBA00022598"/>
    </source>
</evidence>
<evidence type="ECO:0000256" key="5">
    <source>
        <dbReference type="ARBA" id="ARBA00022723"/>
    </source>
</evidence>
<keyword evidence="6" id="KW-0547">Nucleotide-binding</keyword>
<keyword evidence="8" id="KW-0460">Magnesium</keyword>
<dbReference type="NCBIfam" id="TIGR01499">
    <property type="entry name" value="folC"/>
    <property type="match status" value="1"/>
</dbReference>
<keyword evidence="5" id="KW-0479">Metal-binding</keyword>
<dbReference type="GO" id="GO:0005737">
    <property type="term" value="C:cytoplasm"/>
    <property type="evidence" value="ECO:0007669"/>
    <property type="project" value="TreeGrafter"/>
</dbReference>
<gene>
    <name evidence="12" type="ORF">MNBD_ALPHA06-946</name>
</gene>
<dbReference type="InterPro" id="IPR001645">
    <property type="entry name" value="Folylpolyglutamate_synth"/>
</dbReference>
<dbReference type="GO" id="GO:0004326">
    <property type="term" value="F:tetrahydrofolylpolyglutamate synthase activity"/>
    <property type="evidence" value="ECO:0007669"/>
    <property type="project" value="UniProtKB-EC"/>
</dbReference>
<proteinExistence type="inferred from homology"/>
<evidence type="ECO:0000256" key="8">
    <source>
        <dbReference type="ARBA" id="ARBA00022842"/>
    </source>
</evidence>
<dbReference type="PANTHER" id="PTHR11136">
    <property type="entry name" value="FOLYLPOLYGLUTAMATE SYNTHASE-RELATED"/>
    <property type="match status" value="1"/>
</dbReference>
<evidence type="ECO:0000256" key="1">
    <source>
        <dbReference type="ARBA" id="ARBA00001946"/>
    </source>
</evidence>
<evidence type="ECO:0000256" key="7">
    <source>
        <dbReference type="ARBA" id="ARBA00022840"/>
    </source>
</evidence>
<sequence length="417" mass="44601">MNATTRIEQALLACDALHQQAIDLGLDRICALLAKLGNPHLHLPPVIHVAGSNGKGSCIAFVAAMAQAQGLRVHVHTSPHLLCLNERFVLAGQPIADAQLADLLEEVLQINQGAPATQFELLIAAMFLVFSRTPADIVIIETGLGGELDATNVVPDPALSIITPITLEHTDWLGSKISGIAAAKAGIIKPNCPVISAAQMDVARDILQITAEKNRASIQFMAEDFSALHEDARLVWQDERQLLDLPLPTLPGAHQIENAALAIAAAVHFGWPQSAIATGLTKVHWPGRLQKIIPIPPLSPDTEMWLDGAHNPHAAKALAAFLRQQNQQRPAELHLVVAMQSTKDVAGFLAHFEALQPNIHLVPLQHAPALAAKTEQYGSGASVHASVQQAFQAISEQPVRLVVTGSLYLVGEVLGMR</sequence>
<protein>
    <recommendedName>
        <fullName evidence="3">tetrahydrofolate synthase</fullName>
        <ecNumber evidence="3">6.3.2.17</ecNumber>
    </recommendedName>
</protein>
<evidence type="ECO:0000256" key="2">
    <source>
        <dbReference type="ARBA" id="ARBA00008276"/>
    </source>
</evidence>
<evidence type="ECO:0000313" key="12">
    <source>
        <dbReference type="EMBL" id="VAW01938.1"/>
    </source>
</evidence>
<dbReference type="InterPro" id="IPR036565">
    <property type="entry name" value="Mur-like_cat_sf"/>
</dbReference>
<keyword evidence="4 12" id="KW-0436">Ligase</keyword>
<dbReference type="GO" id="GO:0046872">
    <property type="term" value="F:metal ion binding"/>
    <property type="evidence" value="ECO:0007669"/>
    <property type="project" value="UniProtKB-KW"/>
</dbReference>
<dbReference type="InterPro" id="IPR036615">
    <property type="entry name" value="Mur_ligase_C_dom_sf"/>
</dbReference>
<dbReference type="PIRSF" id="PIRSF001563">
    <property type="entry name" value="Folylpolyglu_synth"/>
    <property type="match status" value="1"/>
</dbReference>
<dbReference type="Pfam" id="PF02875">
    <property type="entry name" value="Mur_ligase_C"/>
    <property type="match status" value="1"/>
</dbReference>
<dbReference type="GO" id="GO:0005524">
    <property type="term" value="F:ATP binding"/>
    <property type="evidence" value="ECO:0007669"/>
    <property type="project" value="UniProtKB-KW"/>
</dbReference>
<dbReference type="AlphaFoldDB" id="A0A3B0SA37"/>
<evidence type="ECO:0000259" key="10">
    <source>
        <dbReference type="Pfam" id="PF02875"/>
    </source>
</evidence>
<evidence type="ECO:0000256" key="3">
    <source>
        <dbReference type="ARBA" id="ARBA00013025"/>
    </source>
</evidence>
<dbReference type="SUPFAM" id="SSF53244">
    <property type="entry name" value="MurD-like peptide ligases, peptide-binding domain"/>
    <property type="match status" value="1"/>
</dbReference>
<evidence type="ECO:0000259" key="11">
    <source>
        <dbReference type="Pfam" id="PF08245"/>
    </source>
</evidence>
<dbReference type="InterPro" id="IPR013221">
    <property type="entry name" value="Mur_ligase_cen"/>
</dbReference>
<dbReference type="PROSITE" id="PS01012">
    <property type="entry name" value="FOLYLPOLYGLU_SYNT_2"/>
    <property type="match status" value="1"/>
</dbReference>
<dbReference type="InterPro" id="IPR018109">
    <property type="entry name" value="Folylpolyglutamate_synth_CS"/>
</dbReference>
<dbReference type="InterPro" id="IPR004101">
    <property type="entry name" value="Mur_ligase_C"/>
</dbReference>
<dbReference type="Gene3D" id="3.90.190.20">
    <property type="entry name" value="Mur ligase, C-terminal domain"/>
    <property type="match status" value="1"/>
</dbReference>
<organism evidence="12">
    <name type="scientific">hydrothermal vent metagenome</name>
    <dbReference type="NCBI Taxonomy" id="652676"/>
    <lineage>
        <taxon>unclassified sequences</taxon>
        <taxon>metagenomes</taxon>
        <taxon>ecological metagenomes</taxon>
    </lineage>
</organism>
<dbReference type="PANTHER" id="PTHR11136:SF0">
    <property type="entry name" value="DIHYDROFOLATE SYNTHETASE-RELATED"/>
    <property type="match status" value="1"/>
</dbReference>
<dbReference type="EMBL" id="UOEE01000330">
    <property type="protein sequence ID" value="VAW01938.1"/>
    <property type="molecule type" value="Genomic_DNA"/>
</dbReference>
<name>A0A3B0SA37_9ZZZZ</name>